<dbReference type="Pfam" id="PF12728">
    <property type="entry name" value="HTH_17"/>
    <property type="match status" value="1"/>
</dbReference>
<dbReference type="EMBL" id="FLRB01000005">
    <property type="protein sequence ID" value="SBT20038.1"/>
    <property type="molecule type" value="Genomic_DNA"/>
</dbReference>
<dbReference type="InterPro" id="IPR009061">
    <property type="entry name" value="DNA-bd_dom_put_sf"/>
</dbReference>
<name>A0A1C3JRB2_9GAMM</name>
<feature type="domain" description="Helix-turn-helix" evidence="1">
    <location>
        <begin position="24"/>
        <end position="53"/>
    </location>
</feature>
<protein>
    <submittedName>
        <fullName evidence="2">Prophage CP4-57 regulatory protein (AlpA)</fullName>
    </submittedName>
</protein>
<keyword evidence="4" id="KW-1185">Reference proteome</keyword>
<dbReference type="SUPFAM" id="SSF46955">
    <property type="entry name" value="Putative DNA-binding domain"/>
    <property type="match status" value="1"/>
</dbReference>
<gene>
    <name evidence="2" type="ORF">MGA5115_01828</name>
    <name evidence="3" type="ORF">MGA5116_00621</name>
</gene>
<dbReference type="Proteomes" id="UP000092840">
    <property type="component" value="Unassembled WGS sequence"/>
</dbReference>
<proteinExistence type="predicted"/>
<dbReference type="InterPro" id="IPR041657">
    <property type="entry name" value="HTH_17"/>
</dbReference>
<sequence length="87" mass="9938">MNDKVSRANRAQLEIRGCMSEKVMRINEVCALLKISDTTLWRWRRAKSFPEPRSIPGSSVKGWTASAINGWIAENFGDEQEAENERL</sequence>
<evidence type="ECO:0000313" key="2">
    <source>
        <dbReference type="EMBL" id="SBT17712.1"/>
    </source>
</evidence>
<evidence type="ECO:0000259" key="1">
    <source>
        <dbReference type="Pfam" id="PF12728"/>
    </source>
</evidence>
<reference evidence="3 4" key="2">
    <citation type="submission" date="2016-06" db="EMBL/GenBank/DDBJ databases">
        <authorList>
            <person name="Rodrigo-Torres L."/>
            <person name="Arahal D.R."/>
        </authorList>
    </citation>
    <scope>NUCLEOTIDE SEQUENCE [LARGE SCALE GENOMIC DNA]</scope>
    <source>
        <strain evidence="3 4">CECT 5116</strain>
    </source>
</reference>
<organism evidence="2 5">
    <name type="scientific">Marinomonas gallaica</name>
    <dbReference type="NCBI Taxonomy" id="1806667"/>
    <lineage>
        <taxon>Bacteria</taxon>
        <taxon>Pseudomonadati</taxon>
        <taxon>Pseudomonadota</taxon>
        <taxon>Gammaproteobacteria</taxon>
        <taxon>Oceanospirillales</taxon>
        <taxon>Oceanospirillaceae</taxon>
        <taxon>Marinomonas</taxon>
    </lineage>
</organism>
<dbReference type="RefSeq" id="WP_083202862.1">
    <property type="nucleotide sequence ID" value="NZ_FLRA01000012.1"/>
</dbReference>
<evidence type="ECO:0000313" key="4">
    <source>
        <dbReference type="Proteomes" id="UP000092840"/>
    </source>
</evidence>
<accession>A0A1C3JRB2</accession>
<evidence type="ECO:0000313" key="5">
    <source>
        <dbReference type="Proteomes" id="UP000092871"/>
    </source>
</evidence>
<reference evidence="2 5" key="1">
    <citation type="submission" date="2016-06" db="EMBL/GenBank/DDBJ databases">
        <authorList>
            <person name="Kjaerup R.B."/>
            <person name="Dalgaard T.S."/>
            <person name="Juul-Madsen H.R."/>
        </authorList>
    </citation>
    <scope>NUCLEOTIDE SEQUENCE [LARGE SCALE GENOMIC DNA]</scope>
    <source>
        <strain evidence="2 5">CECT 5115</strain>
    </source>
</reference>
<dbReference type="AlphaFoldDB" id="A0A1C3JRB2"/>
<dbReference type="OrthoDB" id="6908481at2"/>
<dbReference type="Proteomes" id="UP000092871">
    <property type="component" value="Unassembled WGS sequence"/>
</dbReference>
<dbReference type="EMBL" id="FLRA01000012">
    <property type="protein sequence ID" value="SBT17712.1"/>
    <property type="molecule type" value="Genomic_DNA"/>
</dbReference>
<evidence type="ECO:0000313" key="3">
    <source>
        <dbReference type="EMBL" id="SBT20038.1"/>
    </source>
</evidence>